<dbReference type="Proteomes" id="UP000008204">
    <property type="component" value="Chromosome"/>
</dbReference>
<dbReference type="SUPFAM" id="SSF54001">
    <property type="entry name" value="Cysteine proteinases"/>
    <property type="match status" value="1"/>
</dbReference>
<dbReference type="STRING" id="41431.PCC8801_4426"/>
<dbReference type="PANTHER" id="PTHR33490:SF1">
    <property type="entry name" value="SLL1233 PROTEIN"/>
    <property type="match status" value="1"/>
</dbReference>
<organism evidence="2 3">
    <name type="scientific">Rippkaea orientalis (strain PCC 8801 / RF-1)</name>
    <name type="common">Cyanothece sp. (strain PCC 8801)</name>
    <dbReference type="NCBI Taxonomy" id="41431"/>
    <lineage>
        <taxon>Bacteria</taxon>
        <taxon>Bacillati</taxon>
        <taxon>Cyanobacteriota</taxon>
        <taxon>Cyanophyceae</taxon>
        <taxon>Oscillatoriophycideae</taxon>
        <taxon>Chroococcales</taxon>
        <taxon>Aphanothecaceae</taxon>
        <taxon>Rippkaea</taxon>
        <taxon>Rippkaea orientalis</taxon>
    </lineage>
</organism>
<dbReference type="eggNOG" id="COG1305">
    <property type="taxonomic scope" value="Bacteria"/>
</dbReference>
<gene>
    <name evidence="2" type="ordered locus">PCC8801_4426</name>
</gene>
<dbReference type="Pfam" id="PF01841">
    <property type="entry name" value="Transglut_core"/>
    <property type="match status" value="1"/>
</dbReference>
<feature type="domain" description="Transglutaminase-like" evidence="1">
    <location>
        <begin position="173"/>
        <end position="237"/>
    </location>
</feature>
<proteinExistence type="predicted"/>
<dbReference type="Gene3D" id="3.10.620.30">
    <property type="match status" value="1"/>
</dbReference>
<accession>B7JWK7</accession>
<reference evidence="3" key="1">
    <citation type="journal article" date="2011" name="MBio">
        <title>Novel metabolic attributes of the genus Cyanothece, comprising a group of unicellular nitrogen-fixing Cyanobacteria.</title>
        <authorList>
            <person name="Bandyopadhyay A."/>
            <person name="Elvitigala T."/>
            <person name="Welsh E."/>
            <person name="Stockel J."/>
            <person name="Liberton M."/>
            <person name="Min H."/>
            <person name="Sherman L.A."/>
            <person name="Pakrasi H.B."/>
        </authorList>
    </citation>
    <scope>NUCLEOTIDE SEQUENCE [LARGE SCALE GENOMIC DNA]</scope>
    <source>
        <strain evidence="3">PCC 8801</strain>
    </source>
</reference>
<keyword evidence="3" id="KW-1185">Reference proteome</keyword>
<dbReference type="AlphaFoldDB" id="B7JWK7"/>
<dbReference type="InterPro" id="IPR038765">
    <property type="entry name" value="Papain-like_cys_pep_sf"/>
</dbReference>
<dbReference type="KEGG" id="cyp:PCC8801_4426"/>
<protein>
    <submittedName>
        <fullName evidence="2">Transglutaminase domain protein</fullName>
    </submittedName>
</protein>
<evidence type="ECO:0000313" key="3">
    <source>
        <dbReference type="Proteomes" id="UP000008204"/>
    </source>
</evidence>
<dbReference type="InterPro" id="IPR002931">
    <property type="entry name" value="Transglutaminase-like"/>
</dbReference>
<dbReference type="PANTHER" id="PTHR33490">
    <property type="entry name" value="BLR5614 PROTEIN-RELATED"/>
    <property type="match status" value="1"/>
</dbReference>
<dbReference type="SMART" id="SM00460">
    <property type="entry name" value="TGc"/>
    <property type="match status" value="1"/>
</dbReference>
<dbReference type="HOGENOM" id="CLU_008973_2_1_3"/>
<dbReference type="InterPro" id="IPR013589">
    <property type="entry name" value="Bac_transglu_N"/>
</dbReference>
<dbReference type="RefSeq" id="WP_015785402.1">
    <property type="nucleotide sequence ID" value="NC_011726.1"/>
</dbReference>
<dbReference type="EMBL" id="CP001287">
    <property type="protein sequence ID" value="ACK68348.1"/>
    <property type="molecule type" value="Genomic_DNA"/>
</dbReference>
<sequence>MNYQIHHKTIYRYNQPVFLKPHTLRLRPRCDSQQQLLNFSLTLDPQPIGISQIIDLDGNNVVKVWFTEATEQLSITIEAEVKTALTNPFNYLLEPWATKLPIDYPSSILNQLQPYFKPYSLALPTPIIEFAHDILDETQGNPLNFLLTLNQRLYQTFEYIVRETGDPWQPIMTWKQKKASCRDLTVLFMDICRVVGLGTRFVSGYQEGDRDQEQRDLHAWVEVYLPGGGWRGYDPTYGLAAGEGHIVLAASPMPQKTAPVSGHIAPVDTFSRDVVQSIIEVNLLLERSGNNNKLTV</sequence>
<evidence type="ECO:0000259" key="1">
    <source>
        <dbReference type="SMART" id="SM00460"/>
    </source>
</evidence>
<evidence type="ECO:0000313" key="2">
    <source>
        <dbReference type="EMBL" id="ACK68348.1"/>
    </source>
</evidence>
<dbReference type="OrthoDB" id="9787782at2"/>
<dbReference type="Pfam" id="PF08379">
    <property type="entry name" value="Bact_transglu_N"/>
    <property type="match status" value="1"/>
</dbReference>
<name>B7JWK7_RIPO1</name>